<dbReference type="InterPro" id="IPR036721">
    <property type="entry name" value="RCK_C_sf"/>
</dbReference>
<comment type="subcellular location">
    <subcellularLocation>
        <location evidence="1">Membrane</location>
        <topology evidence="1">Multi-pass membrane protein</topology>
    </subcellularLocation>
</comment>
<evidence type="ECO:0000256" key="1">
    <source>
        <dbReference type="ARBA" id="ARBA00004141"/>
    </source>
</evidence>
<feature type="transmembrane region" description="Helical" evidence="7">
    <location>
        <begin position="572"/>
        <end position="592"/>
    </location>
</feature>
<evidence type="ECO:0000256" key="3">
    <source>
        <dbReference type="ARBA" id="ARBA00022692"/>
    </source>
</evidence>
<comment type="caution">
    <text evidence="9">The sequence shown here is derived from an EMBL/GenBank/DDBJ whole genome shotgun (WGS) entry which is preliminary data.</text>
</comment>
<dbReference type="PANTHER" id="PTHR43652">
    <property type="entry name" value="BASIC AMINO ACID ANTIPORTER YFCC-RELATED"/>
    <property type="match status" value="1"/>
</dbReference>
<dbReference type="Gene3D" id="3.30.70.1450">
    <property type="entry name" value="Regulator of K+ conductance, C-terminal domain"/>
    <property type="match status" value="1"/>
</dbReference>
<organism evidence="9 10">
    <name type="scientific">Mangrovivirga halotolerans</name>
    <dbReference type="NCBI Taxonomy" id="2993936"/>
    <lineage>
        <taxon>Bacteria</taxon>
        <taxon>Pseudomonadati</taxon>
        <taxon>Bacteroidota</taxon>
        <taxon>Cytophagia</taxon>
        <taxon>Cytophagales</taxon>
        <taxon>Mangrovivirgaceae</taxon>
        <taxon>Mangrovivirga</taxon>
    </lineage>
</organism>
<protein>
    <submittedName>
        <fullName evidence="9">SLC13 family permease</fullName>
    </submittedName>
</protein>
<feature type="transmembrane region" description="Helical" evidence="7">
    <location>
        <begin position="447"/>
        <end position="466"/>
    </location>
</feature>
<feature type="transmembrane region" description="Helical" evidence="7">
    <location>
        <begin position="402"/>
        <end position="435"/>
    </location>
</feature>
<dbReference type="InterPro" id="IPR004680">
    <property type="entry name" value="Cit_transptr-like_dom"/>
</dbReference>
<dbReference type="RefSeq" id="WP_266056499.1">
    <property type="nucleotide sequence ID" value="NZ_JAPFQN010000005.1"/>
</dbReference>
<name>A0ABT3RQG8_9BACT</name>
<feature type="transmembrane region" description="Helical" evidence="7">
    <location>
        <begin position="486"/>
        <end position="508"/>
    </location>
</feature>
<dbReference type="PROSITE" id="PS51202">
    <property type="entry name" value="RCK_C"/>
    <property type="match status" value="1"/>
</dbReference>
<proteinExistence type="predicted"/>
<evidence type="ECO:0000256" key="5">
    <source>
        <dbReference type="ARBA" id="ARBA00022989"/>
    </source>
</evidence>
<dbReference type="EMBL" id="JAPFQN010000005">
    <property type="protein sequence ID" value="MCX2744032.1"/>
    <property type="molecule type" value="Genomic_DNA"/>
</dbReference>
<dbReference type="Proteomes" id="UP001209885">
    <property type="component" value="Unassembled WGS sequence"/>
</dbReference>
<feature type="transmembrane region" description="Helical" evidence="7">
    <location>
        <begin position="61"/>
        <end position="83"/>
    </location>
</feature>
<keyword evidence="4" id="KW-0677">Repeat</keyword>
<feature type="transmembrane region" description="Helical" evidence="7">
    <location>
        <begin position="173"/>
        <end position="195"/>
    </location>
</feature>
<dbReference type="PANTHER" id="PTHR43652:SF2">
    <property type="entry name" value="BASIC AMINO ACID ANTIPORTER YFCC-RELATED"/>
    <property type="match status" value="1"/>
</dbReference>
<keyword evidence="6 7" id="KW-0472">Membrane</keyword>
<feature type="transmembrane region" description="Helical" evidence="7">
    <location>
        <begin position="142"/>
        <end position="161"/>
    </location>
</feature>
<reference evidence="9 10" key="1">
    <citation type="submission" date="2022-11" db="EMBL/GenBank/DDBJ databases">
        <title>The characterization of three novel Bacteroidetes species and genomic analysis of their roles in tidal elemental geochemical cycles.</title>
        <authorList>
            <person name="Ma K."/>
        </authorList>
    </citation>
    <scope>NUCLEOTIDE SEQUENCE [LARGE SCALE GENOMIC DNA]</scope>
    <source>
        <strain evidence="9 10">M17</strain>
    </source>
</reference>
<evidence type="ECO:0000256" key="4">
    <source>
        <dbReference type="ARBA" id="ARBA00022737"/>
    </source>
</evidence>
<evidence type="ECO:0000259" key="8">
    <source>
        <dbReference type="PROSITE" id="PS51202"/>
    </source>
</evidence>
<evidence type="ECO:0000313" key="10">
    <source>
        <dbReference type="Proteomes" id="UP001209885"/>
    </source>
</evidence>
<feature type="transmembrane region" description="Helical" evidence="7">
    <location>
        <begin position="95"/>
        <end position="122"/>
    </location>
</feature>
<dbReference type="SUPFAM" id="SSF116726">
    <property type="entry name" value="TrkA C-terminal domain-like"/>
    <property type="match status" value="2"/>
</dbReference>
<accession>A0ABT3RQG8</accession>
<evidence type="ECO:0000313" key="9">
    <source>
        <dbReference type="EMBL" id="MCX2744032.1"/>
    </source>
</evidence>
<dbReference type="Pfam" id="PF03600">
    <property type="entry name" value="CitMHS"/>
    <property type="match status" value="1"/>
</dbReference>
<feature type="transmembrane region" description="Helical" evidence="7">
    <location>
        <begin position="29"/>
        <end position="49"/>
    </location>
</feature>
<evidence type="ECO:0000256" key="7">
    <source>
        <dbReference type="SAM" id="Phobius"/>
    </source>
</evidence>
<evidence type="ECO:0000256" key="6">
    <source>
        <dbReference type="ARBA" id="ARBA00023136"/>
    </source>
</evidence>
<evidence type="ECO:0000256" key="2">
    <source>
        <dbReference type="ARBA" id="ARBA00022448"/>
    </source>
</evidence>
<keyword evidence="5 7" id="KW-1133">Transmembrane helix</keyword>
<keyword evidence="10" id="KW-1185">Reference proteome</keyword>
<keyword evidence="3 7" id="KW-0812">Transmembrane</keyword>
<dbReference type="InterPro" id="IPR051679">
    <property type="entry name" value="DASS-Related_Transporters"/>
</dbReference>
<keyword evidence="2" id="KW-0813">Transport</keyword>
<dbReference type="InterPro" id="IPR006037">
    <property type="entry name" value="RCK_C"/>
</dbReference>
<feature type="transmembrane region" description="Helical" evidence="7">
    <location>
        <begin position="529"/>
        <end position="552"/>
    </location>
</feature>
<gene>
    <name evidence="9" type="ORF">OO013_09160</name>
</gene>
<feature type="domain" description="RCK C-terminal" evidence="8">
    <location>
        <begin position="296"/>
        <end position="380"/>
    </location>
</feature>
<feature type="transmembrane region" description="Helical" evidence="7">
    <location>
        <begin position="6"/>
        <end position="24"/>
    </location>
</feature>
<dbReference type="Pfam" id="PF02080">
    <property type="entry name" value="TrkA_C"/>
    <property type="match status" value="1"/>
</dbReference>
<sequence>MPVDAIITLIVILLTLTLFIKEVFRIDLVALGVIVVLVLSGVISVQQGLAGFSNEATLTVAAMFVLSHALIKTQVISYLGPFLSRILEKGYKKGIAGMGVFVAGLSAFVNNTPIVATLIPVVSTASRKLNESPSSYLMPLSYFAIFGGTCTLIGTSTNLLVKGMAVERGVDEISMFTFTPFGLILFTAGSIYLIFFGKRFIPKRSSSDELKEQEGVKKFLTEIKLKQKPAEESKTISNLFRDEDIKVKILKRGDKTYDNPESSMELKENDKLLIEGDLSKIRDLIQRDYFNITDSFDDKQFPDEETRLVEIVLLSNSSIVDKRLSDVDFLSHYNSEVIAVRQRGKKQLSDLKEIRLKAGDILVLLTNKKGYDLIQESQTNVNQPFVSLRVEQVKNVDKKNLLIVAGVIISVIGLASFGIVPIVIAAFAGIVVLNVTQIITMTDVYRAIDWQVIFLLAGSLSLGEAMSSSGLSNIIGEKLEWVVNSYGGPVLLVGLFYMITVLLTEMVSNNASAALMVPIAFSVTESMEINVLPLLLTVAFAGSASFMTPVGYQTNTMIYSAGNYYFRDFTKAGAPLSLLFWILAMIFIPFIYPFH</sequence>